<sequence>MSEKTALMLGDEQDIFRKKDIDVADVAFERYAIKTHFITRGEDYIDIVNHYASPLYKNGDTVFIAEKIIAICQDNVIDKDDMKVGFWAKFLSKFVMKTPAGYSVGNEYKMQAAIQLAGLPRILFAAILSAIGKIFGIRGIFYKVAGNNIAGLDGFYGEAFDEYSHIGILNPIKPEKVCQEIEDKLGIANAIVDANDLGIEILGRSDGVHYSNEQMEKMLRDNPAGQEDEQTPLILYRPKKETTTQ</sequence>
<reference evidence="3" key="2">
    <citation type="submission" date="2024-06" db="EMBL/GenBank/DDBJ databases">
        <authorList>
            <person name="Petrova K.O."/>
            <person name="Toshchakov S.V."/>
            <person name="Boltjanskaja Y.V."/>
            <person name="Kevbrin V.V."/>
        </authorList>
    </citation>
    <scope>NUCLEOTIDE SEQUENCE</scope>
    <source>
        <strain evidence="3">Z-710</strain>
    </source>
</reference>
<protein>
    <submittedName>
        <fullName evidence="3">Coenzyme F420-0:L-glutamate ligase</fullName>
        <ecNumber evidence="3">6.3.2.31</ecNumber>
    </submittedName>
</protein>
<evidence type="ECO:0000259" key="2">
    <source>
        <dbReference type="Pfam" id="PF01996"/>
    </source>
</evidence>
<proteinExistence type="predicted"/>
<gene>
    <name evidence="3" type="ORF">PRVXH_002124</name>
</gene>
<dbReference type="Pfam" id="PF01996">
    <property type="entry name" value="F420_ligase"/>
    <property type="match status" value="1"/>
</dbReference>
<name>A0AAU8HSP3_9FIRM</name>
<dbReference type="EMBL" id="CP159485">
    <property type="protein sequence ID" value="XCI28177.1"/>
    <property type="molecule type" value="Genomic_DNA"/>
</dbReference>
<evidence type="ECO:0000313" key="3">
    <source>
        <dbReference type="EMBL" id="XCI28177.1"/>
    </source>
</evidence>
<dbReference type="InterPro" id="IPR002847">
    <property type="entry name" value="F420-0_gamma-glut_ligase-dom"/>
</dbReference>
<dbReference type="GO" id="GO:0052618">
    <property type="term" value="F:coenzyme F420-0:L-glutamate ligase activity"/>
    <property type="evidence" value="ECO:0007669"/>
    <property type="project" value="UniProtKB-EC"/>
</dbReference>
<reference evidence="3" key="1">
    <citation type="journal article" date="2018" name="Antonie Van Leeuwenhoek">
        <title>Proteinivorax hydrogeniformans sp. nov., an anaerobic, haloalkaliphilic bacterium fermenting proteinaceous compounds with high hydrogen production.</title>
        <authorList>
            <person name="Boltyanskaya Y."/>
            <person name="Detkova E."/>
            <person name="Pimenov N."/>
            <person name="Kevbrin V."/>
        </authorList>
    </citation>
    <scope>NUCLEOTIDE SEQUENCE</scope>
    <source>
        <strain evidence="3">Z-710</strain>
    </source>
</reference>
<dbReference type="RefSeq" id="WP_353892754.1">
    <property type="nucleotide sequence ID" value="NZ_CP159485.1"/>
</dbReference>
<dbReference type="AlphaFoldDB" id="A0AAU8HSP3"/>
<organism evidence="3">
    <name type="scientific">Proteinivorax hydrogeniformans</name>
    <dbReference type="NCBI Taxonomy" id="1826727"/>
    <lineage>
        <taxon>Bacteria</taxon>
        <taxon>Bacillati</taxon>
        <taxon>Bacillota</taxon>
        <taxon>Clostridia</taxon>
        <taxon>Eubacteriales</taxon>
        <taxon>Proteinivoracaceae</taxon>
        <taxon>Proteinivorax</taxon>
    </lineage>
</organism>
<accession>A0AAU8HSP3</accession>
<feature type="region of interest" description="Disordered" evidence="1">
    <location>
        <begin position="219"/>
        <end position="245"/>
    </location>
</feature>
<feature type="domain" description="Coenzyme F420:L-glutamate ligase-like" evidence="2">
    <location>
        <begin position="33"/>
        <end position="137"/>
    </location>
</feature>
<dbReference type="SUPFAM" id="SSF144010">
    <property type="entry name" value="CofE-like"/>
    <property type="match status" value="1"/>
</dbReference>
<dbReference type="EC" id="6.3.2.31" evidence="3"/>
<keyword evidence="3" id="KW-0436">Ligase</keyword>
<dbReference type="Gene3D" id="3.30.1330.100">
    <property type="entry name" value="CofE-like"/>
    <property type="match status" value="1"/>
</dbReference>
<evidence type="ECO:0000256" key="1">
    <source>
        <dbReference type="SAM" id="MobiDB-lite"/>
    </source>
</evidence>